<organism evidence="1 2">
    <name type="scientific">Eumeta variegata</name>
    <name type="common">Bagworm moth</name>
    <name type="synonym">Eumeta japonica</name>
    <dbReference type="NCBI Taxonomy" id="151549"/>
    <lineage>
        <taxon>Eukaryota</taxon>
        <taxon>Metazoa</taxon>
        <taxon>Ecdysozoa</taxon>
        <taxon>Arthropoda</taxon>
        <taxon>Hexapoda</taxon>
        <taxon>Insecta</taxon>
        <taxon>Pterygota</taxon>
        <taxon>Neoptera</taxon>
        <taxon>Endopterygota</taxon>
        <taxon>Lepidoptera</taxon>
        <taxon>Glossata</taxon>
        <taxon>Ditrysia</taxon>
        <taxon>Tineoidea</taxon>
        <taxon>Psychidae</taxon>
        <taxon>Oiketicinae</taxon>
        <taxon>Eumeta</taxon>
    </lineage>
</organism>
<dbReference type="AlphaFoldDB" id="A0A4C1XKC9"/>
<accession>A0A4C1XKC9</accession>
<dbReference type="EMBL" id="BGZK01000874">
    <property type="protein sequence ID" value="GBP63613.1"/>
    <property type="molecule type" value="Genomic_DNA"/>
</dbReference>
<proteinExistence type="predicted"/>
<name>A0A4C1XKC9_EUMVA</name>
<comment type="caution">
    <text evidence="1">The sequence shown here is derived from an EMBL/GenBank/DDBJ whole genome shotgun (WGS) entry which is preliminary data.</text>
</comment>
<evidence type="ECO:0000313" key="1">
    <source>
        <dbReference type="EMBL" id="GBP63613.1"/>
    </source>
</evidence>
<sequence>MVELLNFKSHAAVKCAAARRDAGSIDEIPHSYRIQTADRVCDDKTSSVCDFNGISTVIDLRLTESSDTVCCRSGLVSGSRGRAGRMRAHRYAVAATRPPQSRRAALISA</sequence>
<keyword evidence="2" id="KW-1185">Reference proteome</keyword>
<evidence type="ECO:0000313" key="2">
    <source>
        <dbReference type="Proteomes" id="UP000299102"/>
    </source>
</evidence>
<gene>
    <name evidence="1" type="ORF">EVAR_54442_1</name>
</gene>
<dbReference type="Proteomes" id="UP000299102">
    <property type="component" value="Unassembled WGS sequence"/>
</dbReference>
<protein>
    <submittedName>
        <fullName evidence="1">Uncharacterized protein</fullName>
    </submittedName>
</protein>
<reference evidence="1 2" key="1">
    <citation type="journal article" date="2019" name="Commun. Biol.">
        <title>The bagworm genome reveals a unique fibroin gene that provides high tensile strength.</title>
        <authorList>
            <person name="Kono N."/>
            <person name="Nakamura H."/>
            <person name="Ohtoshi R."/>
            <person name="Tomita M."/>
            <person name="Numata K."/>
            <person name="Arakawa K."/>
        </authorList>
    </citation>
    <scope>NUCLEOTIDE SEQUENCE [LARGE SCALE GENOMIC DNA]</scope>
</reference>